<dbReference type="InterPro" id="IPR002848">
    <property type="entry name" value="Translin_fam"/>
</dbReference>
<dbReference type="Gene3D" id="1.20.58.190">
    <property type="entry name" value="Translin, domain 1"/>
    <property type="match status" value="1"/>
</dbReference>
<dbReference type="InterPro" id="IPR036081">
    <property type="entry name" value="Translin_sf"/>
</dbReference>
<evidence type="ECO:0000256" key="1">
    <source>
        <dbReference type="ARBA" id="ARBA00004123"/>
    </source>
</evidence>
<dbReference type="Gramene" id="CDF33744">
    <property type="protein sequence ID" value="CDF33744"/>
    <property type="gene ID" value="CHC_T00002530001"/>
</dbReference>
<keyword evidence="8" id="KW-1185">Reference proteome</keyword>
<dbReference type="Pfam" id="PF01997">
    <property type="entry name" value="Translin"/>
    <property type="match status" value="1"/>
</dbReference>
<protein>
    <recommendedName>
        <fullName evidence="9">Translin</fullName>
    </recommendedName>
</protein>
<sequence>MVRTPSSEGPFNAQFKVFADELDTANDKRERLVKASRDVTRDSKKAIFSLHRANPSNKPAILSSAAASLAALRKVIASRIVSELDCDSAARFHRAYSPGLQEYIEARTFHAFLSDGTLLAADHIQSEIRAAYTEHRTNMSDVAENVFVLDNADYVLGVADLTGELMRVAIAAAARADRNAVRDVWVLMNHIDLAFKGLHKYARGLGRDYPSKLKTLANSISKVERSACDLAVRAAEFGDDLQNTQHDAPLEPSKKRIRAEQY</sequence>
<evidence type="ECO:0000256" key="3">
    <source>
        <dbReference type="ARBA" id="ARBA00005902"/>
    </source>
</evidence>
<accession>R7Q6T0</accession>
<dbReference type="AlphaFoldDB" id="R7Q6T0"/>
<dbReference type="PhylomeDB" id="R7Q6T0"/>
<dbReference type="InterPro" id="IPR016068">
    <property type="entry name" value="Translin_N"/>
</dbReference>
<dbReference type="STRING" id="2769.R7Q6T0"/>
<gene>
    <name evidence="7" type="ORF">CHC_T00002530001</name>
</gene>
<reference evidence="8" key="1">
    <citation type="journal article" date="2013" name="Proc. Natl. Acad. Sci. U.S.A.">
        <title>Genome structure and metabolic features in the red seaweed Chondrus crispus shed light on evolution of the Archaeplastida.</title>
        <authorList>
            <person name="Collen J."/>
            <person name="Porcel B."/>
            <person name="Carre W."/>
            <person name="Ball S.G."/>
            <person name="Chaparro C."/>
            <person name="Tonon T."/>
            <person name="Barbeyron T."/>
            <person name="Michel G."/>
            <person name="Noel B."/>
            <person name="Valentin K."/>
            <person name="Elias M."/>
            <person name="Artiguenave F."/>
            <person name="Arun A."/>
            <person name="Aury J.M."/>
            <person name="Barbosa-Neto J.F."/>
            <person name="Bothwell J.H."/>
            <person name="Bouget F.Y."/>
            <person name="Brillet L."/>
            <person name="Cabello-Hurtado F."/>
            <person name="Capella-Gutierrez S."/>
            <person name="Charrier B."/>
            <person name="Cladiere L."/>
            <person name="Cock J.M."/>
            <person name="Coelho S.M."/>
            <person name="Colleoni C."/>
            <person name="Czjzek M."/>
            <person name="Da Silva C."/>
            <person name="Delage L."/>
            <person name="Denoeud F."/>
            <person name="Deschamps P."/>
            <person name="Dittami S.M."/>
            <person name="Gabaldon T."/>
            <person name="Gachon C.M."/>
            <person name="Groisillier A."/>
            <person name="Herve C."/>
            <person name="Jabbari K."/>
            <person name="Katinka M."/>
            <person name="Kloareg B."/>
            <person name="Kowalczyk N."/>
            <person name="Labadie K."/>
            <person name="Leblanc C."/>
            <person name="Lopez P.J."/>
            <person name="McLachlan D.H."/>
            <person name="Meslet-Cladiere L."/>
            <person name="Moustafa A."/>
            <person name="Nehr Z."/>
            <person name="Nyvall Collen P."/>
            <person name="Panaud O."/>
            <person name="Partensky F."/>
            <person name="Poulain J."/>
            <person name="Rensing S.A."/>
            <person name="Rousvoal S."/>
            <person name="Samson G."/>
            <person name="Symeonidi A."/>
            <person name="Weissenbach J."/>
            <person name="Zambounis A."/>
            <person name="Wincker P."/>
            <person name="Boyen C."/>
        </authorList>
    </citation>
    <scope>NUCLEOTIDE SEQUENCE [LARGE SCALE GENOMIC DNA]</scope>
    <source>
        <strain evidence="8">cv. Stackhouse</strain>
    </source>
</reference>
<dbReference type="SUPFAM" id="SSF74784">
    <property type="entry name" value="Translin"/>
    <property type="match status" value="1"/>
</dbReference>
<feature type="region of interest" description="Disordered" evidence="6">
    <location>
        <begin position="242"/>
        <end position="262"/>
    </location>
</feature>
<dbReference type="KEGG" id="ccp:CHC_T00002530001"/>
<dbReference type="GO" id="GO:0005634">
    <property type="term" value="C:nucleus"/>
    <property type="evidence" value="ECO:0007669"/>
    <property type="project" value="UniProtKB-SubCell"/>
</dbReference>
<keyword evidence="4" id="KW-0963">Cytoplasm</keyword>
<feature type="compositionally biased region" description="Basic and acidic residues" evidence="6">
    <location>
        <begin position="248"/>
        <end position="262"/>
    </location>
</feature>
<dbReference type="GeneID" id="17321278"/>
<name>R7Q6T0_CHOCR</name>
<dbReference type="CDD" id="cd14820">
    <property type="entry name" value="TRAX"/>
    <property type="match status" value="1"/>
</dbReference>
<comment type="subcellular location">
    <subcellularLocation>
        <location evidence="2">Cytoplasm</location>
    </subcellularLocation>
    <subcellularLocation>
        <location evidence="1">Nucleus</location>
    </subcellularLocation>
</comment>
<evidence type="ECO:0000256" key="2">
    <source>
        <dbReference type="ARBA" id="ARBA00004496"/>
    </source>
</evidence>
<keyword evidence="5" id="KW-0539">Nucleus</keyword>
<evidence type="ECO:0000313" key="7">
    <source>
        <dbReference type="EMBL" id="CDF33744.1"/>
    </source>
</evidence>
<evidence type="ECO:0000256" key="6">
    <source>
        <dbReference type="SAM" id="MobiDB-lite"/>
    </source>
</evidence>
<dbReference type="GO" id="GO:0005737">
    <property type="term" value="C:cytoplasm"/>
    <property type="evidence" value="ECO:0007669"/>
    <property type="project" value="UniProtKB-SubCell"/>
</dbReference>
<evidence type="ECO:0008006" key="9">
    <source>
        <dbReference type="Google" id="ProtNLM"/>
    </source>
</evidence>
<dbReference type="Gene3D" id="1.20.58.200">
    <property type="entry name" value="Translin, domain 2"/>
    <property type="match status" value="1"/>
</dbReference>
<evidence type="ECO:0000256" key="4">
    <source>
        <dbReference type="ARBA" id="ARBA00022490"/>
    </source>
</evidence>
<dbReference type="PANTHER" id="PTHR10741">
    <property type="entry name" value="TRANSLIN AND TRANSLIN ASSOCIATED PROTEIN X"/>
    <property type="match status" value="1"/>
</dbReference>
<proteinExistence type="inferred from homology"/>
<dbReference type="InterPro" id="IPR016069">
    <property type="entry name" value="Translin_C"/>
</dbReference>
<dbReference type="RefSeq" id="XP_005713563.1">
    <property type="nucleotide sequence ID" value="XM_005713506.1"/>
</dbReference>
<organism evidence="7 8">
    <name type="scientific">Chondrus crispus</name>
    <name type="common">Carrageen Irish moss</name>
    <name type="synonym">Polymorpha crispa</name>
    <dbReference type="NCBI Taxonomy" id="2769"/>
    <lineage>
        <taxon>Eukaryota</taxon>
        <taxon>Rhodophyta</taxon>
        <taxon>Florideophyceae</taxon>
        <taxon>Rhodymeniophycidae</taxon>
        <taxon>Gigartinales</taxon>
        <taxon>Gigartinaceae</taxon>
        <taxon>Chondrus</taxon>
    </lineage>
</organism>
<dbReference type="Proteomes" id="UP000012073">
    <property type="component" value="Unassembled WGS sequence"/>
</dbReference>
<dbReference type="GO" id="GO:0043565">
    <property type="term" value="F:sequence-specific DNA binding"/>
    <property type="evidence" value="ECO:0007669"/>
    <property type="project" value="InterPro"/>
</dbReference>
<comment type="similarity">
    <text evidence="3">Belongs to the translin family.</text>
</comment>
<evidence type="ECO:0000256" key="5">
    <source>
        <dbReference type="ARBA" id="ARBA00023242"/>
    </source>
</evidence>
<dbReference type="OrthoDB" id="31005at2759"/>
<dbReference type="EMBL" id="HG001656">
    <property type="protein sequence ID" value="CDF33744.1"/>
    <property type="molecule type" value="Genomic_DNA"/>
</dbReference>
<dbReference type="OMA" id="DTCMETC"/>
<evidence type="ECO:0000313" key="8">
    <source>
        <dbReference type="Proteomes" id="UP000012073"/>
    </source>
</evidence>